<dbReference type="SUPFAM" id="SSF142695">
    <property type="entry name" value="RibA-like"/>
    <property type="match status" value="2"/>
</dbReference>
<evidence type="ECO:0000256" key="6">
    <source>
        <dbReference type="ARBA" id="ARBA00022801"/>
    </source>
</evidence>
<dbReference type="Gene3D" id="3.40.50.10990">
    <property type="entry name" value="GTP cyclohydrolase II"/>
    <property type="match status" value="1"/>
</dbReference>
<comment type="pathway">
    <text evidence="1">Cofactor biosynthesis; riboflavin biosynthesis.</text>
</comment>
<dbReference type="GO" id="GO:0009231">
    <property type="term" value="P:riboflavin biosynthetic process"/>
    <property type="evidence" value="ECO:0007669"/>
    <property type="project" value="UniProtKB-KW"/>
</dbReference>
<proteinExistence type="inferred from homology"/>
<protein>
    <recommendedName>
        <fullName evidence="3">GTP cyclohydrolase II</fullName>
        <ecNumber evidence="3">3.5.4.25</ecNumber>
    </recommendedName>
</protein>
<dbReference type="EC" id="3.5.4.25" evidence="3"/>
<feature type="region of interest" description="Disordered" evidence="9">
    <location>
        <begin position="293"/>
        <end position="320"/>
    </location>
</feature>
<dbReference type="InterPro" id="IPR036144">
    <property type="entry name" value="RibA-like_sf"/>
</dbReference>
<dbReference type="InterPro" id="IPR032677">
    <property type="entry name" value="GTP_cyclohydro_II"/>
</dbReference>
<dbReference type="EMBL" id="ML769386">
    <property type="protein sequence ID" value="KAE9409988.1"/>
    <property type="molecule type" value="Genomic_DNA"/>
</dbReference>
<evidence type="ECO:0000256" key="5">
    <source>
        <dbReference type="ARBA" id="ARBA00022741"/>
    </source>
</evidence>
<evidence type="ECO:0000256" key="1">
    <source>
        <dbReference type="ARBA" id="ARBA00005104"/>
    </source>
</evidence>
<dbReference type="OrthoDB" id="5569761at2759"/>
<evidence type="ECO:0000313" key="11">
    <source>
        <dbReference type="EMBL" id="KAE9409988.1"/>
    </source>
</evidence>
<evidence type="ECO:0000256" key="9">
    <source>
        <dbReference type="SAM" id="MobiDB-lite"/>
    </source>
</evidence>
<evidence type="ECO:0000259" key="10">
    <source>
        <dbReference type="Pfam" id="PF00925"/>
    </source>
</evidence>
<evidence type="ECO:0000256" key="8">
    <source>
        <dbReference type="ARBA" id="ARBA00049295"/>
    </source>
</evidence>
<keyword evidence="5" id="KW-0547">Nucleotide-binding</keyword>
<dbReference type="AlphaFoldDB" id="A0A6A4ILK2"/>
<sequence length="536" mass="59108">MLKRVLNPSPKLGLHLSSQLISTHGHLDTVWLWGFQIVQNATCLPRRSEQPDLLVIAADMWDEWFECEEASTLRRSLTGAGEKVGGGPTRPTAKTILPRRDAALDPLLIAAATASGPHVTRNHYQHDFFPGVMLPQSEGSWDWTKFTGQDVSTKSERMRLTRIRNLSAPLKIYPRTKKSAALPLLKRLMSGFGSRPLLFRRLPDLFPIPSPALQVKCMARTRIPTPHGPVFLHIYHNNRDSKEHMAIVVDPAQFSGPPSPESPPHIRSQSLDSVWSGDETEMDRITRGAYVGRLSPASQQSSKPPIDSHRPTTGLSDSIPSPLIRIHSECFTGETVGSMRCDCGEQLDEAIRLISQPISIPSSSPVTPPKTIPGRGAVIYLRQEGRGIGLLSKIRAYNLQDLGHDTVTANLMLGHQADERGYEIACAILRDLGLGNSDGVGESVRVLTNNPDKVEALEKEGLRVVERVPMIPRSWKARDPQLLDHVAPLQTDDARVAGATLIGGGAVHGEDLDKYLRTKVLRMGHILPLWLDNPEQ</sequence>
<name>A0A6A4ILK2_9AGAR</name>
<dbReference type="GO" id="GO:0005525">
    <property type="term" value="F:GTP binding"/>
    <property type="evidence" value="ECO:0007669"/>
    <property type="project" value="UniProtKB-KW"/>
</dbReference>
<keyword evidence="6" id="KW-0378">Hydrolase</keyword>
<keyword evidence="4" id="KW-0686">Riboflavin biosynthesis</keyword>
<comment type="catalytic activity">
    <reaction evidence="8">
        <text>GTP + 4 H2O = 2,5-diamino-6-hydroxy-4-(5-phosphoribosylamino)-pyrimidine + formate + 2 phosphate + 3 H(+)</text>
        <dbReference type="Rhea" id="RHEA:23704"/>
        <dbReference type="ChEBI" id="CHEBI:15377"/>
        <dbReference type="ChEBI" id="CHEBI:15378"/>
        <dbReference type="ChEBI" id="CHEBI:15740"/>
        <dbReference type="ChEBI" id="CHEBI:37565"/>
        <dbReference type="ChEBI" id="CHEBI:43474"/>
        <dbReference type="ChEBI" id="CHEBI:58614"/>
        <dbReference type="EC" id="3.5.4.25"/>
    </reaction>
</comment>
<dbReference type="Proteomes" id="UP000799118">
    <property type="component" value="Unassembled WGS sequence"/>
</dbReference>
<keyword evidence="7" id="KW-0342">GTP-binding</keyword>
<dbReference type="GO" id="GO:0003935">
    <property type="term" value="F:GTP cyclohydrolase II activity"/>
    <property type="evidence" value="ECO:0007669"/>
    <property type="project" value="UniProtKB-EC"/>
</dbReference>
<dbReference type="InterPro" id="IPR000926">
    <property type="entry name" value="RibA"/>
</dbReference>
<gene>
    <name evidence="11" type="ORF">BT96DRAFT_969731</name>
</gene>
<dbReference type="Pfam" id="PF00925">
    <property type="entry name" value="GTP_cyclohydro2"/>
    <property type="match status" value="1"/>
</dbReference>
<dbReference type="PANTHER" id="PTHR21327">
    <property type="entry name" value="GTP CYCLOHYDROLASE II-RELATED"/>
    <property type="match status" value="1"/>
</dbReference>
<organism evidence="11 12">
    <name type="scientific">Gymnopus androsaceus JB14</name>
    <dbReference type="NCBI Taxonomy" id="1447944"/>
    <lineage>
        <taxon>Eukaryota</taxon>
        <taxon>Fungi</taxon>
        <taxon>Dikarya</taxon>
        <taxon>Basidiomycota</taxon>
        <taxon>Agaricomycotina</taxon>
        <taxon>Agaricomycetes</taxon>
        <taxon>Agaricomycetidae</taxon>
        <taxon>Agaricales</taxon>
        <taxon>Marasmiineae</taxon>
        <taxon>Omphalotaceae</taxon>
        <taxon>Gymnopus</taxon>
    </lineage>
</organism>
<feature type="region of interest" description="Disordered" evidence="9">
    <location>
        <begin position="251"/>
        <end position="277"/>
    </location>
</feature>
<evidence type="ECO:0000313" key="12">
    <source>
        <dbReference type="Proteomes" id="UP000799118"/>
    </source>
</evidence>
<dbReference type="PANTHER" id="PTHR21327:SF29">
    <property type="entry name" value="GTP CYCLOHYDROLASE-2"/>
    <property type="match status" value="1"/>
</dbReference>
<evidence type="ECO:0000256" key="3">
    <source>
        <dbReference type="ARBA" id="ARBA00012762"/>
    </source>
</evidence>
<evidence type="ECO:0000256" key="4">
    <source>
        <dbReference type="ARBA" id="ARBA00022619"/>
    </source>
</evidence>
<reference evidence="11" key="1">
    <citation type="journal article" date="2019" name="Environ. Microbiol.">
        <title>Fungal ecological strategies reflected in gene transcription - a case study of two litter decomposers.</title>
        <authorList>
            <person name="Barbi F."/>
            <person name="Kohler A."/>
            <person name="Barry K."/>
            <person name="Baskaran P."/>
            <person name="Daum C."/>
            <person name="Fauchery L."/>
            <person name="Ihrmark K."/>
            <person name="Kuo A."/>
            <person name="LaButti K."/>
            <person name="Lipzen A."/>
            <person name="Morin E."/>
            <person name="Grigoriev I.V."/>
            <person name="Henrissat B."/>
            <person name="Lindahl B."/>
            <person name="Martin F."/>
        </authorList>
    </citation>
    <scope>NUCLEOTIDE SEQUENCE</scope>
    <source>
        <strain evidence="11">JB14</strain>
    </source>
</reference>
<evidence type="ECO:0000256" key="2">
    <source>
        <dbReference type="ARBA" id="ARBA00008131"/>
    </source>
</evidence>
<dbReference type="CDD" id="cd00641">
    <property type="entry name" value="GTP_cyclohydro2"/>
    <property type="match status" value="1"/>
</dbReference>
<comment type="similarity">
    <text evidence="2">Belongs to the GTP cyclohydrolase II family.</text>
</comment>
<accession>A0A6A4ILK2</accession>
<keyword evidence="12" id="KW-1185">Reference proteome</keyword>
<feature type="domain" description="GTP cyclohydrolase II" evidence="10">
    <location>
        <begin position="321"/>
        <end position="469"/>
    </location>
</feature>
<evidence type="ECO:0000256" key="7">
    <source>
        <dbReference type="ARBA" id="ARBA00023134"/>
    </source>
</evidence>